<dbReference type="EMBL" id="KV454432">
    <property type="protein sequence ID" value="ODQ79588.1"/>
    <property type="molecule type" value="Genomic_DNA"/>
</dbReference>
<comment type="subcellular location">
    <subcellularLocation>
        <location evidence="1">Mitochondrion inner membrane</location>
        <topology evidence="1">Peripheral membrane protein</topology>
        <orientation evidence="1">Matrix side</orientation>
    </subcellularLocation>
</comment>
<dbReference type="PIRSF" id="PIRSF006643">
    <property type="entry name" value="NDUA6"/>
    <property type="match status" value="1"/>
</dbReference>
<evidence type="ECO:0000256" key="7">
    <source>
        <dbReference type="ARBA" id="ARBA00023128"/>
    </source>
</evidence>
<dbReference type="GO" id="GO:0005743">
    <property type="term" value="C:mitochondrial inner membrane"/>
    <property type="evidence" value="ECO:0007669"/>
    <property type="project" value="UniProtKB-SubCell"/>
</dbReference>
<evidence type="ECO:0008006" key="11">
    <source>
        <dbReference type="Google" id="ProtNLM"/>
    </source>
</evidence>
<dbReference type="InterPro" id="IPR045299">
    <property type="entry name" value="Complex1_LYR_NDUFA6_LYRM6"/>
</dbReference>
<keyword evidence="6" id="KW-0249">Electron transport</keyword>
<organism evidence="9 10">
    <name type="scientific">Babjeviella inositovora NRRL Y-12698</name>
    <dbReference type="NCBI Taxonomy" id="984486"/>
    <lineage>
        <taxon>Eukaryota</taxon>
        <taxon>Fungi</taxon>
        <taxon>Dikarya</taxon>
        <taxon>Ascomycota</taxon>
        <taxon>Saccharomycotina</taxon>
        <taxon>Pichiomycetes</taxon>
        <taxon>Serinales incertae sedis</taxon>
        <taxon>Babjeviella</taxon>
    </lineage>
</organism>
<keyword evidence="7" id="KW-0496">Mitochondrion</keyword>
<evidence type="ECO:0000256" key="1">
    <source>
        <dbReference type="ARBA" id="ARBA00004443"/>
    </source>
</evidence>
<dbReference type="Proteomes" id="UP000094336">
    <property type="component" value="Unassembled WGS sequence"/>
</dbReference>
<evidence type="ECO:0000256" key="3">
    <source>
        <dbReference type="ARBA" id="ARBA00022448"/>
    </source>
</evidence>
<accession>A0A1E3QPM0</accession>
<evidence type="ECO:0000256" key="4">
    <source>
        <dbReference type="ARBA" id="ARBA00022660"/>
    </source>
</evidence>
<evidence type="ECO:0000256" key="2">
    <source>
        <dbReference type="ARBA" id="ARBA00009508"/>
    </source>
</evidence>
<evidence type="ECO:0000313" key="10">
    <source>
        <dbReference type="Proteomes" id="UP000094336"/>
    </source>
</evidence>
<keyword evidence="8" id="KW-0472">Membrane</keyword>
<evidence type="ECO:0000256" key="8">
    <source>
        <dbReference type="ARBA" id="ARBA00023136"/>
    </source>
</evidence>
<dbReference type="GeneID" id="30146956"/>
<reference evidence="10" key="1">
    <citation type="submission" date="2016-05" db="EMBL/GenBank/DDBJ databases">
        <title>Comparative genomics of biotechnologically important yeasts.</title>
        <authorList>
            <consortium name="DOE Joint Genome Institute"/>
            <person name="Riley R."/>
            <person name="Haridas S."/>
            <person name="Wolfe K.H."/>
            <person name="Lopes M.R."/>
            <person name="Hittinger C.T."/>
            <person name="Goker M."/>
            <person name="Salamov A."/>
            <person name="Wisecaver J."/>
            <person name="Long T.M."/>
            <person name="Aerts A.L."/>
            <person name="Barry K."/>
            <person name="Choi C."/>
            <person name="Clum A."/>
            <person name="Coughlan A.Y."/>
            <person name="Deshpande S."/>
            <person name="Douglass A.P."/>
            <person name="Hanson S.J."/>
            <person name="Klenk H.-P."/>
            <person name="Labutti K."/>
            <person name="Lapidus A."/>
            <person name="Lindquist E."/>
            <person name="Lipzen A."/>
            <person name="Meier-Kolthoff J.P."/>
            <person name="Ohm R.A."/>
            <person name="Otillar R.P."/>
            <person name="Pangilinan J."/>
            <person name="Peng Y."/>
            <person name="Rokas A."/>
            <person name="Rosa C.A."/>
            <person name="Scheuner C."/>
            <person name="Sibirny A.A."/>
            <person name="Slot J.C."/>
            <person name="Stielow J.B."/>
            <person name="Sun H."/>
            <person name="Kurtzman C.P."/>
            <person name="Blackwell M."/>
            <person name="Grigoriev I.V."/>
            <person name="Jeffries T.W."/>
        </authorList>
    </citation>
    <scope>NUCLEOTIDE SEQUENCE [LARGE SCALE GENOMIC DNA]</scope>
    <source>
        <strain evidence="10">NRRL Y-12698</strain>
    </source>
</reference>
<dbReference type="RefSeq" id="XP_018984916.1">
    <property type="nucleotide sequence ID" value="XM_019129103.1"/>
</dbReference>
<dbReference type="Pfam" id="PF13233">
    <property type="entry name" value="Complex1_LYR_2"/>
    <property type="match status" value="1"/>
</dbReference>
<keyword evidence="3" id="KW-0813">Transport</keyword>
<proteinExistence type="inferred from homology"/>
<sequence>MTLATAFAETTRRSVTDAELRSRTLSLYRKYIRHAPDFVNMYTLHVPTSVVRAKIRHQFERQRYIEDLGVKNIAYMKGQMEFQETINFWKQKAHIMVYFKDTEDFGYPHDDGFVTKFLRGKD</sequence>
<dbReference type="PANTHER" id="PTHR12964:SF0">
    <property type="entry name" value="NADH DEHYDROGENASE [UBIQUINONE] 1 ALPHA SUBCOMPLEX SUBUNIT 6"/>
    <property type="match status" value="1"/>
</dbReference>
<dbReference type="CDD" id="cd20266">
    <property type="entry name" value="Complex1_LYR_NDUFA6_LYRM6"/>
    <property type="match status" value="1"/>
</dbReference>
<gene>
    <name evidence="9" type="ORF">BABINDRAFT_161973</name>
</gene>
<dbReference type="GO" id="GO:0006979">
    <property type="term" value="P:response to oxidative stress"/>
    <property type="evidence" value="ECO:0007669"/>
    <property type="project" value="TreeGrafter"/>
</dbReference>
<dbReference type="InterPro" id="IPR016488">
    <property type="entry name" value="NADH_Ub_cplx-1_asu_su-6"/>
</dbReference>
<keyword evidence="4" id="KW-0679">Respiratory chain</keyword>
<name>A0A1E3QPM0_9ASCO</name>
<keyword evidence="5" id="KW-0999">Mitochondrion inner membrane</keyword>
<dbReference type="GO" id="GO:0045271">
    <property type="term" value="C:respiratory chain complex I"/>
    <property type="evidence" value="ECO:0007669"/>
    <property type="project" value="InterPro"/>
</dbReference>
<dbReference type="PANTHER" id="PTHR12964">
    <property type="entry name" value="NADH-UBIQUINONE OXIDOREDUCTASE B14 SUBUNIT"/>
    <property type="match status" value="1"/>
</dbReference>
<dbReference type="OrthoDB" id="14535at2759"/>
<dbReference type="AlphaFoldDB" id="A0A1E3QPM0"/>
<evidence type="ECO:0000256" key="5">
    <source>
        <dbReference type="ARBA" id="ARBA00022792"/>
    </source>
</evidence>
<evidence type="ECO:0000256" key="6">
    <source>
        <dbReference type="ARBA" id="ARBA00022982"/>
    </source>
</evidence>
<protein>
    <recommendedName>
        <fullName evidence="11">NADH-ubiquinone oxidoreductase B14 subunit</fullName>
    </recommendedName>
</protein>
<comment type="similarity">
    <text evidence="2">Belongs to the complex I LYR family.</text>
</comment>
<dbReference type="STRING" id="984486.A0A1E3QPM0"/>
<evidence type="ECO:0000313" key="9">
    <source>
        <dbReference type="EMBL" id="ODQ79588.1"/>
    </source>
</evidence>
<keyword evidence="10" id="KW-1185">Reference proteome</keyword>